<dbReference type="Proteomes" id="UP001300692">
    <property type="component" value="Unassembled WGS sequence"/>
</dbReference>
<evidence type="ECO:0000313" key="1">
    <source>
        <dbReference type="EMBL" id="MCV9387218.1"/>
    </source>
</evidence>
<organism evidence="1 2">
    <name type="scientific">Reichenbachiella ulvae</name>
    <dbReference type="NCBI Taxonomy" id="2980104"/>
    <lineage>
        <taxon>Bacteria</taxon>
        <taxon>Pseudomonadati</taxon>
        <taxon>Bacteroidota</taxon>
        <taxon>Cytophagia</taxon>
        <taxon>Cytophagales</taxon>
        <taxon>Reichenbachiellaceae</taxon>
        <taxon>Reichenbachiella</taxon>
    </lineage>
</organism>
<proteinExistence type="predicted"/>
<accession>A0ABT3CUI4</accession>
<comment type="caution">
    <text evidence="1">The sequence shown here is derived from an EMBL/GenBank/DDBJ whole genome shotgun (WGS) entry which is preliminary data.</text>
</comment>
<sequence length="617" mass="70877">MLTIRKPILTLVFALVALSSLAQRIKYKDVYPMLEVKNYDAAIPMLRQFLSDDKNDDHANAHLQMGMYYEGKVANYHLIEDSTAIISAADSALFYFEKASKLIDDKELRKNDEYYQMYYRRDLRTGDFGIKLSDVQLDVENKIKATRAIVENAGEVYQTLFTINKNYGFCHDAYASFVSRYRTKKNFYIRCNQDQLDTLELIISKMSFIESDFKKVRDAVSLTGVKGYSPELEFMPIYEFGIDGVSEVNFFANDVKAWDFGNWADESLKDIERNVLTMKKAVVHFEHKLKAEHEQLEGLATLTPDQLTLSIDNELLASMHEHDTEPLPEKLFNIWINRNIYTYLTKPLQNPRVEDESNVDYQLMLTDSIMSILDKIEKDASTLKEPYITEGRHKYPALVDGEYGGDFGLIKLRQQMESFVDQGRVKWEEKNDLFKERSKWGVSPDGADSLYLAASVDSLSAPRYLSDYYVLATMRDDSANIYAVGLDFKNGDKGFLAMIDKGRIIQWKKEFNLNGFKYDKSNLLVFGEFIPAQEGNVAAYMFSLADASTSSMIAVSYDKNGTKNWVNPMDAPRKPVSVKLNDIVKETIFYFITEEELETYVGDDPPYKVIDRTGNVR</sequence>
<protein>
    <submittedName>
        <fullName evidence="1">Uncharacterized protein</fullName>
    </submittedName>
</protein>
<evidence type="ECO:0000313" key="2">
    <source>
        <dbReference type="Proteomes" id="UP001300692"/>
    </source>
</evidence>
<gene>
    <name evidence="1" type="ORF">N7U62_11120</name>
</gene>
<keyword evidence="2" id="KW-1185">Reference proteome</keyword>
<dbReference type="EMBL" id="JAOYOD010000001">
    <property type="protein sequence ID" value="MCV9387218.1"/>
    <property type="molecule type" value="Genomic_DNA"/>
</dbReference>
<dbReference type="RefSeq" id="WP_264138044.1">
    <property type="nucleotide sequence ID" value="NZ_JAOYOD010000001.1"/>
</dbReference>
<reference evidence="1 2" key="1">
    <citation type="submission" date="2022-10" db="EMBL/GenBank/DDBJ databases">
        <title>Comparative genomics and taxonomic characterization of three novel marine species of genus Reichenbachiella exhibiting antioxidant and polysaccharide degradation activities.</title>
        <authorList>
            <person name="Muhammad N."/>
            <person name="Lee Y.-J."/>
            <person name="Ko J."/>
            <person name="Kim S.-G."/>
        </authorList>
    </citation>
    <scope>NUCLEOTIDE SEQUENCE [LARGE SCALE GENOMIC DNA]</scope>
    <source>
        <strain evidence="1 2">ABR2-5</strain>
    </source>
</reference>
<name>A0ABT3CUI4_9BACT</name>